<gene>
    <name evidence="1" type="ORF">J2S47_000053</name>
</gene>
<accession>A0ABT9LAJ3</accession>
<comment type="caution">
    <text evidence="1">The sequence shown here is derived from an EMBL/GenBank/DDBJ whole genome shotgun (WGS) entry which is preliminary data.</text>
</comment>
<reference evidence="1 2" key="1">
    <citation type="submission" date="2023-07" db="EMBL/GenBank/DDBJ databases">
        <title>Sequencing the genomes of 1000 actinobacteria strains.</title>
        <authorList>
            <person name="Klenk H.-P."/>
        </authorList>
    </citation>
    <scope>NUCLEOTIDE SEQUENCE [LARGE SCALE GENOMIC DNA]</scope>
    <source>
        <strain evidence="1 2">DSM 40229</strain>
    </source>
</reference>
<dbReference type="EMBL" id="JAURUD010000001">
    <property type="protein sequence ID" value="MDP9679551.1"/>
    <property type="molecule type" value="Genomic_DNA"/>
</dbReference>
<keyword evidence="2" id="KW-1185">Reference proteome</keyword>
<organism evidence="1 2">
    <name type="scientific">Streptomyces griseoviridis</name>
    <dbReference type="NCBI Taxonomy" id="45398"/>
    <lineage>
        <taxon>Bacteria</taxon>
        <taxon>Bacillati</taxon>
        <taxon>Actinomycetota</taxon>
        <taxon>Actinomycetes</taxon>
        <taxon>Kitasatosporales</taxon>
        <taxon>Streptomycetaceae</taxon>
        <taxon>Streptomyces</taxon>
    </lineage>
</organism>
<dbReference type="Proteomes" id="UP001231675">
    <property type="component" value="Unassembled WGS sequence"/>
</dbReference>
<evidence type="ECO:0000313" key="2">
    <source>
        <dbReference type="Proteomes" id="UP001231675"/>
    </source>
</evidence>
<proteinExistence type="predicted"/>
<protein>
    <submittedName>
        <fullName evidence="1">Uncharacterized protein</fullName>
    </submittedName>
</protein>
<name>A0ABT9LAJ3_STRGD</name>
<sequence>MATLLAPVRAFTVSTQEARPWALVTLSPYESYA</sequence>
<evidence type="ECO:0000313" key="1">
    <source>
        <dbReference type="EMBL" id="MDP9679551.1"/>
    </source>
</evidence>